<dbReference type="Proteomes" id="UP001264519">
    <property type="component" value="Unassembled WGS sequence"/>
</dbReference>
<dbReference type="SUPFAM" id="SSF53448">
    <property type="entry name" value="Nucleotide-diphospho-sugar transferases"/>
    <property type="match status" value="1"/>
</dbReference>
<dbReference type="EMBL" id="JARWAK010000001">
    <property type="protein sequence ID" value="MDR5865531.1"/>
    <property type="molecule type" value="Genomic_DNA"/>
</dbReference>
<reference evidence="1 2" key="1">
    <citation type="submission" date="2023-04" db="EMBL/GenBank/DDBJ databases">
        <title>A long-awaited taxogenomic arrangement of the family Halomonadaceae.</title>
        <authorList>
            <person name="De La Haba R."/>
            <person name="Chuvochina M."/>
            <person name="Wittouck S."/>
            <person name="Arahal D.R."/>
            <person name="Sanchez-Porro C."/>
            <person name="Hugenholtz P."/>
            <person name="Ventosa A."/>
        </authorList>
    </citation>
    <scope>NUCLEOTIDE SEQUENCE [LARGE SCALE GENOMIC DNA]</scope>
    <source>
        <strain evidence="1 2">DSM 23530</strain>
    </source>
</reference>
<evidence type="ECO:0000313" key="2">
    <source>
        <dbReference type="Proteomes" id="UP001264519"/>
    </source>
</evidence>
<dbReference type="Pfam" id="PF09837">
    <property type="entry name" value="DUF2064"/>
    <property type="match status" value="1"/>
</dbReference>
<dbReference type="InterPro" id="IPR018641">
    <property type="entry name" value="Trfase_1_rSAM/seldom-assoc"/>
</dbReference>
<keyword evidence="2" id="KW-1185">Reference proteome</keyword>
<dbReference type="PANTHER" id="PTHR36529:SF1">
    <property type="entry name" value="GLYCOSYLTRANSFERASE"/>
    <property type="match status" value="1"/>
</dbReference>
<sequence length="215" mass="23215">MSAEARPRIAVLAKAPLPGRVKTRLIPALGAEAAARLHARLLRRTLAVAAAATDPGRITLWTALAHDHPLFGELAERHGIRLAAQPSGDLGRRMHRALAAEPGPGLVIGSDCPVLVPALLLDCWAALASAEAVCLPAEDGGYALIGARHGDPRLFAGIDWGSERVMAQTRRRVAALGWRLASPAEVWDLDRPEDLRRLDAMEEARMQGRPRDRDR</sequence>
<dbReference type="InterPro" id="IPR029044">
    <property type="entry name" value="Nucleotide-diphossugar_trans"/>
</dbReference>
<dbReference type="RefSeq" id="WP_309651121.1">
    <property type="nucleotide sequence ID" value="NZ_JARWAK010000001.1"/>
</dbReference>
<protein>
    <submittedName>
        <fullName evidence="1">TIGR04282 family arsenosugar biosynthesis glycosyltransferase</fullName>
    </submittedName>
</protein>
<gene>
    <name evidence="1" type="ORF">QC818_01835</name>
</gene>
<dbReference type="NCBIfam" id="TIGR04282">
    <property type="entry name" value="glyco_like_cofC"/>
    <property type="match status" value="1"/>
</dbReference>
<proteinExistence type="predicted"/>
<name>A0ABU1FYH1_9GAMM</name>
<accession>A0ABU1FYH1</accession>
<organism evidence="1 2">
    <name type="scientific">Halomonas koreensis</name>
    <dbReference type="NCBI Taxonomy" id="245385"/>
    <lineage>
        <taxon>Bacteria</taxon>
        <taxon>Pseudomonadati</taxon>
        <taxon>Pseudomonadota</taxon>
        <taxon>Gammaproteobacteria</taxon>
        <taxon>Oceanospirillales</taxon>
        <taxon>Halomonadaceae</taxon>
        <taxon>Halomonas</taxon>
    </lineage>
</organism>
<dbReference type="Gene3D" id="3.90.550.10">
    <property type="entry name" value="Spore Coat Polysaccharide Biosynthesis Protein SpsA, Chain A"/>
    <property type="match status" value="1"/>
</dbReference>
<dbReference type="PANTHER" id="PTHR36529">
    <property type="entry name" value="SLL1095 PROTEIN"/>
    <property type="match status" value="1"/>
</dbReference>
<comment type="caution">
    <text evidence="1">The sequence shown here is derived from an EMBL/GenBank/DDBJ whole genome shotgun (WGS) entry which is preliminary data.</text>
</comment>
<evidence type="ECO:0000313" key="1">
    <source>
        <dbReference type="EMBL" id="MDR5865531.1"/>
    </source>
</evidence>